<sequence>MKGCGDPHQNPPKVAILGFVLVSGGGQSGLSVKVGLCLMILFDLLLTHLIMEGVMEFKFQLREPLEGPPKQPHKTTNRREKILPYIPLTQMVLTGRDLLQEMVIDLMAMEAYFCAFNCPFSPWFLLHFEGMDSSSIATPSKRVSSKKILIVEDSEIQRMVLKKRLEELGLLVHEAENGQIAINHLEQGMEYDLVFMDRDMPVMDGCEATRRLRSMGLKVPLIGMSTGDSQSEQDLFIQAGADLFIAKPLPKTEVIRVLDQHGLLASSPP</sequence>
<dbReference type="InterPro" id="IPR011006">
    <property type="entry name" value="CheY-like_superfamily"/>
</dbReference>
<dbReference type="GO" id="GO:0016301">
    <property type="term" value="F:kinase activity"/>
    <property type="evidence" value="ECO:0007669"/>
    <property type="project" value="UniProtKB-KW"/>
</dbReference>
<protein>
    <submittedName>
        <fullName evidence="3">Histidine kinase CKI1</fullName>
    </submittedName>
</protein>
<evidence type="ECO:0000313" key="3">
    <source>
        <dbReference type="EMBL" id="KAK1266253.1"/>
    </source>
</evidence>
<dbReference type="PANTHER" id="PTHR43228:SF1">
    <property type="entry name" value="TWO-COMPONENT RESPONSE REGULATOR ARR22"/>
    <property type="match status" value="1"/>
</dbReference>
<evidence type="ECO:0000259" key="2">
    <source>
        <dbReference type="PROSITE" id="PS50110"/>
    </source>
</evidence>
<dbReference type="PANTHER" id="PTHR43228">
    <property type="entry name" value="TWO-COMPONENT RESPONSE REGULATOR"/>
    <property type="match status" value="1"/>
</dbReference>
<organism evidence="3 4">
    <name type="scientific">Acorus gramineus</name>
    <name type="common">Dwarf sweet flag</name>
    <dbReference type="NCBI Taxonomy" id="55184"/>
    <lineage>
        <taxon>Eukaryota</taxon>
        <taxon>Viridiplantae</taxon>
        <taxon>Streptophyta</taxon>
        <taxon>Embryophyta</taxon>
        <taxon>Tracheophyta</taxon>
        <taxon>Spermatophyta</taxon>
        <taxon>Magnoliopsida</taxon>
        <taxon>Liliopsida</taxon>
        <taxon>Acoraceae</taxon>
        <taxon>Acorus</taxon>
    </lineage>
</organism>
<evidence type="ECO:0000256" key="1">
    <source>
        <dbReference type="PROSITE-ProRule" id="PRU00169"/>
    </source>
</evidence>
<reference evidence="3" key="1">
    <citation type="journal article" date="2023" name="Nat. Commun.">
        <title>Diploid and tetraploid genomes of Acorus and the evolution of monocots.</title>
        <authorList>
            <person name="Ma L."/>
            <person name="Liu K.W."/>
            <person name="Li Z."/>
            <person name="Hsiao Y.Y."/>
            <person name="Qi Y."/>
            <person name="Fu T."/>
            <person name="Tang G.D."/>
            <person name="Zhang D."/>
            <person name="Sun W.H."/>
            <person name="Liu D.K."/>
            <person name="Li Y."/>
            <person name="Chen G.Z."/>
            <person name="Liu X.D."/>
            <person name="Liao X.Y."/>
            <person name="Jiang Y.T."/>
            <person name="Yu X."/>
            <person name="Hao Y."/>
            <person name="Huang J."/>
            <person name="Zhao X.W."/>
            <person name="Ke S."/>
            <person name="Chen Y.Y."/>
            <person name="Wu W.L."/>
            <person name="Hsu J.L."/>
            <person name="Lin Y.F."/>
            <person name="Huang M.D."/>
            <person name="Li C.Y."/>
            <person name="Huang L."/>
            <person name="Wang Z.W."/>
            <person name="Zhao X."/>
            <person name="Zhong W.Y."/>
            <person name="Peng D.H."/>
            <person name="Ahmad S."/>
            <person name="Lan S."/>
            <person name="Zhang J.S."/>
            <person name="Tsai W.C."/>
            <person name="Van de Peer Y."/>
            <person name="Liu Z.J."/>
        </authorList>
    </citation>
    <scope>NUCLEOTIDE SEQUENCE</scope>
    <source>
        <strain evidence="3">SCP</strain>
    </source>
</reference>
<gene>
    <name evidence="3" type="ORF">QJS04_geneDACA015503</name>
</gene>
<dbReference type="AlphaFoldDB" id="A0AAV9APZ8"/>
<dbReference type="SMART" id="SM00448">
    <property type="entry name" value="REC"/>
    <property type="match status" value="1"/>
</dbReference>
<dbReference type="Proteomes" id="UP001179952">
    <property type="component" value="Unassembled WGS sequence"/>
</dbReference>
<dbReference type="SUPFAM" id="SSF52172">
    <property type="entry name" value="CheY-like"/>
    <property type="match status" value="1"/>
</dbReference>
<keyword evidence="1" id="KW-0597">Phosphoprotein</keyword>
<dbReference type="Gene3D" id="3.40.50.2300">
    <property type="match status" value="1"/>
</dbReference>
<name>A0AAV9APZ8_ACOGR</name>
<comment type="caution">
    <text evidence="3">The sequence shown here is derived from an EMBL/GenBank/DDBJ whole genome shotgun (WGS) entry which is preliminary data.</text>
</comment>
<dbReference type="InterPro" id="IPR001789">
    <property type="entry name" value="Sig_transdc_resp-reg_receiver"/>
</dbReference>
<dbReference type="CDD" id="cd17546">
    <property type="entry name" value="REC_hyHK_CKI1_RcsC-like"/>
    <property type="match status" value="1"/>
</dbReference>
<keyword evidence="3" id="KW-0808">Transferase</keyword>
<evidence type="ECO:0000313" key="4">
    <source>
        <dbReference type="Proteomes" id="UP001179952"/>
    </source>
</evidence>
<accession>A0AAV9APZ8</accession>
<reference evidence="3" key="2">
    <citation type="submission" date="2023-06" db="EMBL/GenBank/DDBJ databases">
        <authorList>
            <person name="Ma L."/>
            <person name="Liu K.-W."/>
            <person name="Li Z."/>
            <person name="Hsiao Y.-Y."/>
            <person name="Qi Y."/>
            <person name="Fu T."/>
            <person name="Tang G."/>
            <person name="Zhang D."/>
            <person name="Sun W.-H."/>
            <person name="Liu D.-K."/>
            <person name="Li Y."/>
            <person name="Chen G.-Z."/>
            <person name="Liu X.-D."/>
            <person name="Liao X.-Y."/>
            <person name="Jiang Y.-T."/>
            <person name="Yu X."/>
            <person name="Hao Y."/>
            <person name="Huang J."/>
            <person name="Zhao X.-W."/>
            <person name="Ke S."/>
            <person name="Chen Y.-Y."/>
            <person name="Wu W.-L."/>
            <person name="Hsu J.-L."/>
            <person name="Lin Y.-F."/>
            <person name="Huang M.-D."/>
            <person name="Li C.-Y."/>
            <person name="Huang L."/>
            <person name="Wang Z.-W."/>
            <person name="Zhao X."/>
            <person name="Zhong W.-Y."/>
            <person name="Peng D.-H."/>
            <person name="Ahmad S."/>
            <person name="Lan S."/>
            <person name="Zhang J.-S."/>
            <person name="Tsai W.-C."/>
            <person name="Van De Peer Y."/>
            <person name="Liu Z.-J."/>
        </authorList>
    </citation>
    <scope>NUCLEOTIDE SEQUENCE</scope>
    <source>
        <strain evidence="3">SCP</strain>
        <tissue evidence="3">Leaves</tissue>
    </source>
</reference>
<proteinExistence type="predicted"/>
<dbReference type="Pfam" id="PF00072">
    <property type="entry name" value="Response_reg"/>
    <property type="match status" value="1"/>
</dbReference>
<keyword evidence="4" id="KW-1185">Reference proteome</keyword>
<dbReference type="PROSITE" id="PS50110">
    <property type="entry name" value="RESPONSE_REGULATORY"/>
    <property type="match status" value="1"/>
</dbReference>
<keyword evidence="3" id="KW-0418">Kinase</keyword>
<feature type="domain" description="Response regulatory" evidence="2">
    <location>
        <begin position="147"/>
        <end position="262"/>
    </location>
</feature>
<dbReference type="InterPro" id="IPR052048">
    <property type="entry name" value="ST_Response_Regulator"/>
</dbReference>
<dbReference type="GO" id="GO:0000160">
    <property type="term" value="P:phosphorelay signal transduction system"/>
    <property type="evidence" value="ECO:0007669"/>
    <property type="project" value="InterPro"/>
</dbReference>
<feature type="modified residue" description="4-aspartylphosphate" evidence="1">
    <location>
        <position position="197"/>
    </location>
</feature>
<dbReference type="EMBL" id="JAUJYN010000007">
    <property type="protein sequence ID" value="KAK1266253.1"/>
    <property type="molecule type" value="Genomic_DNA"/>
</dbReference>